<accession>A0ABT2BJ35</accession>
<dbReference type="SUPFAM" id="SSF46626">
    <property type="entry name" value="Cytochrome c"/>
    <property type="match status" value="2"/>
</dbReference>
<sequence length="296" mass="31700">MKRTSFLLVGLALLGMVTAVVGKAIGERKMARVVAFPLPPLSVPVDASRIEQGRYLYNTRGCAECHGINGAGKVVVRDGGMYVVAPNITGGENSVTRAYKLDDWVRVVRHGVKPNGNPVQMMPSEDYNRLTDEDMAALVSFLQQMPAMAGERARIDVPMPVKVLYGFGVIEDAAEKIDHLKQPPQPVPADVTVEYGAYVANTCVGCHGPQLSGGKIPGGAPTWPAAANLTPGKGSAMTRYATPELFITMLRTGRRPDGTAISSVMPFGSLGKMNETELRALYAYVKSVPARDAGQR</sequence>
<dbReference type="PROSITE" id="PS51007">
    <property type="entry name" value="CYTC"/>
    <property type="match status" value="2"/>
</dbReference>
<dbReference type="InterPro" id="IPR051459">
    <property type="entry name" value="Cytochrome_c-type_DH"/>
</dbReference>
<organism evidence="6 7">
    <name type="scientific">Massilia solisilvae</name>
    <dbReference type="NCBI Taxonomy" id="1811225"/>
    <lineage>
        <taxon>Bacteria</taxon>
        <taxon>Pseudomonadati</taxon>
        <taxon>Pseudomonadota</taxon>
        <taxon>Betaproteobacteria</taxon>
        <taxon>Burkholderiales</taxon>
        <taxon>Oxalobacteraceae</taxon>
        <taxon>Telluria group</taxon>
        <taxon>Massilia</taxon>
    </lineage>
</organism>
<dbReference type="Pfam" id="PF00034">
    <property type="entry name" value="Cytochrom_C"/>
    <property type="match status" value="2"/>
</dbReference>
<dbReference type="InterPro" id="IPR009056">
    <property type="entry name" value="Cyt_c-like_dom"/>
</dbReference>
<evidence type="ECO:0000256" key="4">
    <source>
        <dbReference type="PROSITE-ProRule" id="PRU00433"/>
    </source>
</evidence>
<dbReference type="Gene3D" id="1.10.760.10">
    <property type="entry name" value="Cytochrome c-like domain"/>
    <property type="match status" value="2"/>
</dbReference>
<keyword evidence="7" id="KW-1185">Reference proteome</keyword>
<dbReference type="PANTHER" id="PTHR35008:SF4">
    <property type="entry name" value="BLL4482 PROTEIN"/>
    <property type="match status" value="1"/>
</dbReference>
<dbReference type="EMBL" id="JANUGV010000002">
    <property type="protein sequence ID" value="MCS0608518.1"/>
    <property type="molecule type" value="Genomic_DNA"/>
</dbReference>
<dbReference type="Proteomes" id="UP001205861">
    <property type="component" value="Unassembled WGS sequence"/>
</dbReference>
<name>A0ABT2BJ35_9BURK</name>
<evidence type="ECO:0000256" key="2">
    <source>
        <dbReference type="ARBA" id="ARBA00022723"/>
    </source>
</evidence>
<keyword evidence="2 4" id="KW-0479">Metal-binding</keyword>
<feature type="domain" description="Cytochrome c" evidence="5">
    <location>
        <begin position="48"/>
        <end position="146"/>
    </location>
</feature>
<gene>
    <name evidence="6" type="ORF">NX773_10115</name>
</gene>
<evidence type="ECO:0000256" key="3">
    <source>
        <dbReference type="ARBA" id="ARBA00023004"/>
    </source>
</evidence>
<comment type="caution">
    <text evidence="6">The sequence shown here is derived from an EMBL/GenBank/DDBJ whole genome shotgun (WGS) entry which is preliminary data.</text>
</comment>
<dbReference type="RefSeq" id="WP_258856208.1">
    <property type="nucleotide sequence ID" value="NZ_JANUGV010000002.1"/>
</dbReference>
<protein>
    <submittedName>
        <fullName evidence="6">Cytochrome c</fullName>
    </submittedName>
</protein>
<evidence type="ECO:0000256" key="1">
    <source>
        <dbReference type="ARBA" id="ARBA00022617"/>
    </source>
</evidence>
<feature type="domain" description="Cytochrome c" evidence="5">
    <location>
        <begin position="189"/>
        <end position="289"/>
    </location>
</feature>
<evidence type="ECO:0000259" key="5">
    <source>
        <dbReference type="PROSITE" id="PS51007"/>
    </source>
</evidence>
<proteinExistence type="predicted"/>
<dbReference type="PANTHER" id="PTHR35008">
    <property type="entry name" value="BLL4482 PROTEIN-RELATED"/>
    <property type="match status" value="1"/>
</dbReference>
<keyword evidence="3 4" id="KW-0408">Iron</keyword>
<evidence type="ECO:0000313" key="7">
    <source>
        <dbReference type="Proteomes" id="UP001205861"/>
    </source>
</evidence>
<reference evidence="6 7" key="1">
    <citation type="submission" date="2022-08" db="EMBL/GenBank/DDBJ databases">
        <title>Reclassification of Massilia species as members of the genera Telluria, Duganella, Pseudoduganella, Mokoshia gen. nov. and Zemynaea gen. nov. using orthogonal and non-orthogonal genome-based approaches.</title>
        <authorList>
            <person name="Bowman J.P."/>
        </authorList>
    </citation>
    <scope>NUCLEOTIDE SEQUENCE [LARGE SCALE GENOMIC DNA]</scope>
    <source>
        <strain evidence="6 7">JCM 31607</strain>
    </source>
</reference>
<evidence type="ECO:0000313" key="6">
    <source>
        <dbReference type="EMBL" id="MCS0608518.1"/>
    </source>
</evidence>
<dbReference type="InterPro" id="IPR036909">
    <property type="entry name" value="Cyt_c-like_dom_sf"/>
</dbReference>
<keyword evidence="1 4" id="KW-0349">Heme</keyword>